<dbReference type="InterPro" id="IPR045340">
    <property type="entry name" value="DUF6533"/>
</dbReference>
<dbReference type="Proteomes" id="UP000313359">
    <property type="component" value="Unassembled WGS sequence"/>
</dbReference>
<gene>
    <name evidence="3" type="ORF">L227DRAFT_657331</name>
</gene>
<feature type="transmembrane region" description="Helical" evidence="1">
    <location>
        <begin position="51"/>
        <end position="74"/>
    </location>
</feature>
<sequence length="310" mass="34353">MSVEVGPSGFIAQYETLQTDNYIFIASIIPLVYDYIITFDREVGLFWARSLTGASALFFAARYIPMLYVIFNLVKWYPSIPLERYQYPLTSSSLPTPTDVGFAKPRCSCDLLVKTSLTIDNLQSIAPAVFSGLRAFALTKNRALSLFIFVLFLAPFCVNMFQYHLGITGVNIPGFGCGETYPMTEAEVIIVTAVSRGGSIISDFLLVMVTWWNLKTSPSFARFVRGPRTSLVHVMLWNGSLYFIILFVLNVLHLSLTLSSVLGVRSGATTAEFTNPYVFILIPIPILTHTLPPATSRSVLGLSPFIPSLQ</sequence>
<feature type="transmembrane region" description="Helical" evidence="1">
    <location>
        <begin position="21"/>
        <end position="39"/>
    </location>
</feature>
<keyword evidence="4" id="KW-1185">Reference proteome</keyword>
<protein>
    <recommendedName>
        <fullName evidence="2">DUF6533 domain-containing protein</fullName>
    </recommendedName>
</protein>
<evidence type="ECO:0000313" key="4">
    <source>
        <dbReference type="Proteomes" id="UP000313359"/>
    </source>
</evidence>
<evidence type="ECO:0000259" key="2">
    <source>
        <dbReference type="Pfam" id="PF20151"/>
    </source>
</evidence>
<feature type="transmembrane region" description="Helical" evidence="1">
    <location>
        <begin position="276"/>
        <end position="294"/>
    </location>
</feature>
<feature type="transmembrane region" description="Helical" evidence="1">
    <location>
        <begin position="235"/>
        <end position="256"/>
    </location>
</feature>
<proteinExistence type="predicted"/>
<dbReference type="OrthoDB" id="2750926at2759"/>
<accession>A0A5C2RUC7</accession>
<feature type="transmembrane region" description="Helical" evidence="1">
    <location>
        <begin position="143"/>
        <end position="165"/>
    </location>
</feature>
<evidence type="ECO:0000256" key="1">
    <source>
        <dbReference type="SAM" id="Phobius"/>
    </source>
</evidence>
<reference evidence="3" key="1">
    <citation type="journal article" date="2018" name="Genome Biol. Evol.">
        <title>Genomics and development of Lentinus tigrinus, a white-rot wood-decaying mushroom with dimorphic fruiting bodies.</title>
        <authorList>
            <person name="Wu B."/>
            <person name="Xu Z."/>
            <person name="Knudson A."/>
            <person name="Carlson A."/>
            <person name="Chen N."/>
            <person name="Kovaka S."/>
            <person name="LaButti K."/>
            <person name="Lipzen A."/>
            <person name="Pennachio C."/>
            <person name="Riley R."/>
            <person name="Schakwitz W."/>
            <person name="Umezawa K."/>
            <person name="Ohm R.A."/>
            <person name="Grigoriev I.V."/>
            <person name="Nagy L.G."/>
            <person name="Gibbons J."/>
            <person name="Hibbett D."/>
        </authorList>
    </citation>
    <scope>NUCLEOTIDE SEQUENCE [LARGE SCALE GENOMIC DNA]</scope>
    <source>
        <strain evidence="3">ALCF2SS1-6</strain>
    </source>
</reference>
<keyword evidence="1" id="KW-1133">Transmembrane helix</keyword>
<keyword evidence="1" id="KW-0472">Membrane</keyword>
<dbReference type="EMBL" id="ML122301">
    <property type="protein sequence ID" value="RPD54831.1"/>
    <property type="molecule type" value="Genomic_DNA"/>
</dbReference>
<organism evidence="3 4">
    <name type="scientific">Lentinus tigrinus ALCF2SS1-6</name>
    <dbReference type="NCBI Taxonomy" id="1328759"/>
    <lineage>
        <taxon>Eukaryota</taxon>
        <taxon>Fungi</taxon>
        <taxon>Dikarya</taxon>
        <taxon>Basidiomycota</taxon>
        <taxon>Agaricomycotina</taxon>
        <taxon>Agaricomycetes</taxon>
        <taxon>Polyporales</taxon>
        <taxon>Polyporaceae</taxon>
        <taxon>Lentinus</taxon>
    </lineage>
</organism>
<evidence type="ECO:0000313" key="3">
    <source>
        <dbReference type="EMBL" id="RPD54831.1"/>
    </source>
</evidence>
<dbReference type="Pfam" id="PF20151">
    <property type="entry name" value="DUF6533"/>
    <property type="match status" value="1"/>
</dbReference>
<feature type="domain" description="DUF6533" evidence="2">
    <location>
        <begin position="22"/>
        <end position="67"/>
    </location>
</feature>
<dbReference type="AlphaFoldDB" id="A0A5C2RUC7"/>
<keyword evidence="1" id="KW-0812">Transmembrane</keyword>
<name>A0A5C2RUC7_9APHY</name>